<feature type="region of interest" description="Disordered" evidence="1">
    <location>
        <begin position="285"/>
        <end position="312"/>
    </location>
</feature>
<dbReference type="Proteomes" id="UP000693970">
    <property type="component" value="Unassembled WGS sequence"/>
</dbReference>
<feature type="compositionally biased region" description="Polar residues" evidence="1">
    <location>
        <begin position="291"/>
        <end position="300"/>
    </location>
</feature>
<feature type="compositionally biased region" description="Basic and acidic residues" evidence="1">
    <location>
        <begin position="813"/>
        <end position="846"/>
    </location>
</feature>
<proteinExistence type="predicted"/>
<feature type="region of interest" description="Disordered" evidence="1">
    <location>
        <begin position="238"/>
        <end position="263"/>
    </location>
</feature>
<evidence type="ECO:0000313" key="2">
    <source>
        <dbReference type="EMBL" id="KAG7366512.1"/>
    </source>
</evidence>
<feature type="region of interest" description="Disordered" evidence="1">
    <location>
        <begin position="577"/>
        <end position="606"/>
    </location>
</feature>
<reference evidence="2" key="2">
    <citation type="submission" date="2021-04" db="EMBL/GenBank/DDBJ databases">
        <authorList>
            <person name="Podell S."/>
        </authorList>
    </citation>
    <scope>NUCLEOTIDE SEQUENCE</scope>
    <source>
        <strain evidence="2">Hildebrandi</strain>
    </source>
</reference>
<feature type="region of interest" description="Disordered" evidence="1">
    <location>
        <begin position="793"/>
        <end position="853"/>
    </location>
</feature>
<feature type="compositionally biased region" description="Acidic residues" evidence="1">
    <location>
        <begin position="803"/>
        <end position="812"/>
    </location>
</feature>
<dbReference type="OrthoDB" id="46834at2759"/>
<feature type="compositionally biased region" description="Polar residues" evidence="1">
    <location>
        <begin position="242"/>
        <end position="255"/>
    </location>
</feature>
<evidence type="ECO:0000313" key="3">
    <source>
        <dbReference type="Proteomes" id="UP000693970"/>
    </source>
</evidence>
<organism evidence="2 3">
    <name type="scientific">Nitzschia inconspicua</name>
    <dbReference type="NCBI Taxonomy" id="303405"/>
    <lineage>
        <taxon>Eukaryota</taxon>
        <taxon>Sar</taxon>
        <taxon>Stramenopiles</taxon>
        <taxon>Ochrophyta</taxon>
        <taxon>Bacillariophyta</taxon>
        <taxon>Bacillariophyceae</taxon>
        <taxon>Bacillariophycidae</taxon>
        <taxon>Bacillariales</taxon>
        <taxon>Bacillariaceae</taxon>
        <taxon>Nitzschia</taxon>
    </lineage>
</organism>
<evidence type="ECO:0000256" key="1">
    <source>
        <dbReference type="SAM" id="MobiDB-lite"/>
    </source>
</evidence>
<comment type="caution">
    <text evidence="2">The sequence shown here is derived from an EMBL/GenBank/DDBJ whole genome shotgun (WGS) entry which is preliminary data.</text>
</comment>
<feature type="region of interest" description="Disordered" evidence="1">
    <location>
        <begin position="104"/>
        <end position="126"/>
    </location>
</feature>
<gene>
    <name evidence="2" type="ORF">IV203_029182</name>
</gene>
<dbReference type="EMBL" id="JAGRRH010000007">
    <property type="protein sequence ID" value="KAG7366512.1"/>
    <property type="molecule type" value="Genomic_DNA"/>
</dbReference>
<accession>A0A9K3LQY0</accession>
<feature type="region of interest" description="Disordered" evidence="1">
    <location>
        <begin position="191"/>
        <end position="220"/>
    </location>
</feature>
<sequence>MTSILSFSWRRAQDANRHHTNNHVPRPAEMDPWGLGIATSTSSADSFVLPHNHSSGENTHYSTLERVRTISIPTTPEGLRPRKSVYKLRQELLGYQHCHEICSSPSRSDGESMANGSNSSCAPKPPNPRQYGFTTTCPPTSFTCEPTELPHVLQCYRESPQTTLHSSLYMSGNYGYCEKAEVMGEEDDYDDIDSMLASPSSGSGRRREQQQVAISPDLKPGKVKTAVGAVLAAMAEHGSGGDINQRTNGGSQHSILPSRDWMDSDDKDFVVEDEDNVFREELIDDDEESSVHASPTSNTCGAGKFSSWKERQEQFQQDTSFTRNILSRDPNASWQLGNGTDSKPYDFEPILSEEEEATSLKDSIDAPRVLDLIHDHGGLNVSAISNSHNPRDVISLHSLADTIEDYEDDDEAYNRMNRYQPLTDDSMEPLEDPNDDALLLLKSDNQRRSKEELLLLTLERLFDNVDLLNEVSATMKKSSSQCPSPRYNLFLGLKESQLTKIAQEMEGLHTIKWCVDSLQEKQETERIALRFCFMVLQKATQESQSRNESKYAPHHQWKTLPGLRTALGLEEDYPVSPPTVRGGDSSLFSLPSDSDHANDDTPHTSNVSMATTITTVLSPEKYMIQSRFSNTGLRHSFEVMARLLGRLNEVCLLLLTVGGEVKTADEIKQIYLELLELPVSDLKRILHFFEGHYECPLLASTVRTVSEDYEEKMDKYHGNQYCSSDSLILPPLIKRSSFQSDSDILLSQTGSLTQEVLRIKVVEKEEEGLGQEVECDLWTPNTNDMNSYVPLNDNAPSTIASMEDAESSDEEERGPVGDLRRNVGSFDDLRRTNVDLDSLQEEREQSPSEEDFDEDHFQAEVFHGPSRPNGSRRNHVANFASRWNGRAFWKGRVLGSRQQRFSSAE</sequence>
<feature type="region of interest" description="Disordered" evidence="1">
    <location>
        <begin position="15"/>
        <end position="36"/>
    </location>
</feature>
<dbReference type="AlphaFoldDB" id="A0A9K3LQY0"/>
<keyword evidence="3" id="KW-1185">Reference proteome</keyword>
<protein>
    <submittedName>
        <fullName evidence="2">Uncharacterized protein</fullName>
    </submittedName>
</protein>
<name>A0A9K3LQY0_9STRA</name>
<feature type="compositionally biased region" description="Basic and acidic residues" evidence="1">
    <location>
        <begin position="593"/>
        <end position="602"/>
    </location>
</feature>
<reference evidence="2" key="1">
    <citation type="journal article" date="2021" name="Sci. Rep.">
        <title>Diploid genomic architecture of Nitzschia inconspicua, an elite biomass production diatom.</title>
        <authorList>
            <person name="Oliver A."/>
            <person name="Podell S."/>
            <person name="Pinowska A."/>
            <person name="Traller J.C."/>
            <person name="Smith S.R."/>
            <person name="McClure R."/>
            <person name="Beliaev A."/>
            <person name="Bohutskyi P."/>
            <person name="Hill E.A."/>
            <person name="Rabines A."/>
            <person name="Zheng H."/>
            <person name="Allen L.Z."/>
            <person name="Kuo A."/>
            <person name="Grigoriev I.V."/>
            <person name="Allen A.E."/>
            <person name="Hazlebeck D."/>
            <person name="Allen E.E."/>
        </authorList>
    </citation>
    <scope>NUCLEOTIDE SEQUENCE</scope>
    <source>
        <strain evidence="2">Hildebrandi</strain>
    </source>
</reference>